<dbReference type="Pfam" id="PF00728">
    <property type="entry name" value="Glyco_hydro_20"/>
    <property type="match status" value="2"/>
</dbReference>
<dbReference type="SUPFAM" id="SSF55545">
    <property type="entry name" value="beta-N-acetylhexosaminidase-like domain"/>
    <property type="match status" value="2"/>
</dbReference>
<feature type="compositionally biased region" description="Basic and acidic residues" evidence="10">
    <location>
        <begin position="1746"/>
        <end position="1760"/>
    </location>
</feature>
<dbReference type="PRINTS" id="PR00738">
    <property type="entry name" value="GLHYDRLASE20"/>
</dbReference>
<dbReference type="Gene3D" id="2.60.40.290">
    <property type="match status" value="2"/>
</dbReference>
<dbReference type="Gene3D" id="3.30.160.60">
    <property type="entry name" value="Classic Zinc Finger"/>
    <property type="match status" value="1"/>
</dbReference>
<dbReference type="PANTHER" id="PTHR22600:SF57">
    <property type="entry name" value="BETA-N-ACETYLHEXOSAMINIDASE"/>
    <property type="match status" value="1"/>
</dbReference>
<dbReference type="InterPro" id="IPR012291">
    <property type="entry name" value="CBM2_carb-bd_dom_sf"/>
</dbReference>
<evidence type="ECO:0000256" key="9">
    <source>
        <dbReference type="PROSITE-ProRule" id="PRU00042"/>
    </source>
</evidence>
<name>A0A2B4RW98_STYPI</name>
<evidence type="ECO:0000313" key="13">
    <source>
        <dbReference type="EMBL" id="PFX20840.1"/>
    </source>
</evidence>
<dbReference type="GO" id="GO:0030203">
    <property type="term" value="P:glycosaminoglycan metabolic process"/>
    <property type="evidence" value="ECO:0007669"/>
    <property type="project" value="TreeGrafter"/>
</dbReference>
<comment type="similarity">
    <text evidence="2">Belongs to the glycosyl hydrolase 20 family.</text>
</comment>
<gene>
    <name evidence="13" type="primary">hex</name>
    <name evidence="13" type="ORF">AWC38_SpisGene14702</name>
</gene>
<dbReference type="EMBL" id="LSMT01000301">
    <property type="protein sequence ID" value="PFX20840.1"/>
    <property type="molecule type" value="Genomic_DNA"/>
</dbReference>
<dbReference type="InterPro" id="IPR004866">
    <property type="entry name" value="CHB/HEX_N_dom"/>
</dbReference>
<dbReference type="PROSITE" id="PS50157">
    <property type="entry name" value="ZINC_FINGER_C2H2_2"/>
    <property type="match status" value="1"/>
</dbReference>
<dbReference type="Gene3D" id="3.30.379.10">
    <property type="entry name" value="Chitobiase/beta-hexosaminidase domain 2-like"/>
    <property type="match status" value="2"/>
</dbReference>
<dbReference type="GO" id="GO:0004563">
    <property type="term" value="F:beta-N-acetylhexosaminidase activity"/>
    <property type="evidence" value="ECO:0007669"/>
    <property type="project" value="UniProtKB-EC"/>
</dbReference>
<evidence type="ECO:0000256" key="11">
    <source>
        <dbReference type="SAM" id="SignalP"/>
    </source>
</evidence>
<dbReference type="InterPro" id="IPR029018">
    <property type="entry name" value="Hex-like_dom2"/>
</dbReference>
<dbReference type="Gene3D" id="2.60.40.10">
    <property type="entry name" value="Immunoglobulins"/>
    <property type="match status" value="1"/>
</dbReference>
<reference evidence="14" key="1">
    <citation type="journal article" date="2017" name="bioRxiv">
        <title>Comparative analysis of the genomes of Stylophora pistillata and Acropora digitifera provides evidence for extensive differences between species of corals.</title>
        <authorList>
            <person name="Voolstra C.R."/>
            <person name="Li Y."/>
            <person name="Liew Y.J."/>
            <person name="Baumgarten S."/>
            <person name="Zoccola D."/>
            <person name="Flot J.-F."/>
            <person name="Tambutte S."/>
            <person name="Allemand D."/>
            <person name="Aranda M."/>
        </authorList>
    </citation>
    <scope>NUCLEOTIDE SEQUENCE [LARGE SCALE GENOMIC DNA]</scope>
</reference>
<dbReference type="InterPro" id="IPR015882">
    <property type="entry name" value="HEX_bac_N"/>
</dbReference>
<keyword evidence="11" id="KW-0732">Signal</keyword>
<evidence type="ECO:0000256" key="1">
    <source>
        <dbReference type="ARBA" id="ARBA00001231"/>
    </source>
</evidence>
<dbReference type="InterPro" id="IPR025705">
    <property type="entry name" value="Beta_hexosaminidase_sua/sub"/>
</dbReference>
<keyword evidence="14" id="KW-1185">Reference proteome</keyword>
<keyword evidence="5" id="KW-0326">Glycosidase</keyword>
<evidence type="ECO:0000256" key="10">
    <source>
        <dbReference type="SAM" id="MobiDB-lite"/>
    </source>
</evidence>
<dbReference type="InterPro" id="IPR013087">
    <property type="entry name" value="Znf_C2H2_type"/>
</dbReference>
<dbReference type="Pfam" id="PF02838">
    <property type="entry name" value="Glyco_hydro_20b"/>
    <property type="match status" value="2"/>
</dbReference>
<feature type="domain" description="C2H2-type" evidence="12">
    <location>
        <begin position="1995"/>
        <end position="2028"/>
    </location>
</feature>
<dbReference type="GO" id="GO:0005975">
    <property type="term" value="P:carbohydrate metabolic process"/>
    <property type="evidence" value="ECO:0007669"/>
    <property type="project" value="InterPro"/>
</dbReference>
<accession>A0A2B4RW98</accession>
<evidence type="ECO:0000313" key="14">
    <source>
        <dbReference type="Proteomes" id="UP000225706"/>
    </source>
</evidence>
<dbReference type="SUPFAM" id="SSF81296">
    <property type="entry name" value="E set domains"/>
    <property type="match status" value="1"/>
</dbReference>
<dbReference type="SUPFAM" id="SSF49384">
    <property type="entry name" value="Carbohydrate-binding domain"/>
    <property type="match status" value="2"/>
</dbReference>
<evidence type="ECO:0000256" key="3">
    <source>
        <dbReference type="ARBA" id="ARBA00012663"/>
    </source>
</evidence>
<evidence type="ECO:0000256" key="7">
    <source>
        <dbReference type="ARBA" id="ARBA00033000"/>
    </source>
</evidence>
<protein>
    <recommendedName>
        <fullName evidence="3">beta-N-acetylhexosaminidase</fullName>
        <ecNumber evidence="3">3.2.1.52</ecNumber>
    </recommendedName>
    <alternativeName>
        <fullName evidence="6">Beta-N-acetylhexosaminidase</fullName>
    </alternativeName>
    <alternativeName>
        <fullName evidence="7">N-acetyl-beta-glucosaminidase</fullName>
    </alternativeName>
</protein>
<keyword evidence="4" id="KW-0378">Hydrolase</keyword>
<feature type="compositionally biased region" description="Basic and acidic residues" evidence="10">
    <location>
        <begin position="1715"/>
        <end position="1738"/>
    </location>
</feature>
<keyword evidence="9" id="KW-0862">Zinc</keyword>
<sequence length="2095" mass="236096">METRKRHFAVAVFLGLIAQALCQKLEQTTLDYIAANLGIRYDVIDNFQDTWKSYRVRMTLENSGSEAIPNGPWAIYLCHIRIIEPAHTKHNPSGYLIPGGHGIKVTHINGCQHKFEPTASFPGLASFQSLIVDFDAENWNVARTDVMPNWYIAAEGLQARTITSTSGEDLSFVGPFNSPKKWKRIPSDKYNPYTPQKRYTMNDINNLKKPGQLIIPRPQEILGLDETKKINLGTGDWSIVAGADLKKEARFLAGNVVIFKLETSKHEKDGIQSQLLPPFRPQTLKLSKLTKYFKCALHSAGKLGIQLEHFSAFRKLELKLGEVKIGGVRSDRKEAYSLQVDSSKHCISIIGNSPTGVFYGIQSLLSLNEPDGLVPNVIINDAPRYEYRGMELDVGRNFMPKSEVLKMIDAMAMYKLNKFHFHLTDDEGWRLEIPGLPELTEVGSRRCHDLQEEKCLGSQLGSGPGTGNSGTGFYSVNDYREILKYAEERHVEVIPEFDMPGHGHAAIKAMQARQRKQAAMGNSFKADQYLLSDPLDASKYLSVQFFTDNAINPCLESTYEFVEHIVVSVKYMHQDIQPLKVFHFGGDEVAHGAWTQSPACKQLARRLGLDFTSPTIVKDLKEYFVRRVADVSSKYCLDLGAWEDGVLGVKDIPYDRSYLKNSNVYAYAWDNVWEWGQGDRAYKLANTDYKVVLTQATHLYFDHPYEPDPEERGYYWAPRFIDTRKTFGFMPDDVYANADFTRMGDPIINLCEEMYKGKCVPLKKPQNIAVSGLILVRVEKSECVIKSNERHLLVCQQAMDQVYLEDMASCLDIQFDVISNMEGVCNIRLKFTNKGRHNITSGKWAIYFSCLRMLSNSPDPLVKSRKEISVSHVNGYLQVIKPTENFLDLVPDGKTELDLIAYGSIVSKTDIMPNWYITAPGLKPRIIKSTEGESLKFVGPFDSASKWKRSKQDNFNPLTPEKRFEMNNVVDLKGPGKLIIPTPLVLKNESSLKRIDLKDGKWMIVSRKDLEDEGQYLSEKLKMQLSNGGAPSRKIIELRIGKVTIDAEHKKRDSDESYTMKVDPQKEVVSIVGASPAGVFWAIQSLLSIIKNGKIPWVTVMDSPRYQYRGLSIDVARNFLPKKEVKRILEGMAMFKLNKLHLHLTDDEGWRLEIPGLPELTEVASQRCHDLRETHCLKPQLGSGPFRNSSGSGHYTVKDYKEILKYANARHIQIIPEFDLPGHSTAAITAMEARFKKYVNVGKLKEGLRFYLNDLKDRSNYQSGQFFFNNAVNPCLTTTYDFIEKLVLEVRAMHEGVQPLKVIHLGGDEVSMGAWNLSSACHRLWEKFKSTSTREKFKSTSIHPDWRAFFTKRVARIAKKYGVKLMLWDDGWLDRSKSHIVKTKLDSGSSYGHAWGDAVNLSYRLANEGYKVIMSPASHLYFDHAHEPDPEERGLYWATRYTNTQKAYGFMPEHLYDSFEINDNGEPINDYCSVFGGCVRPQKLENIIGLAGVIWSETIRTPSQFQSMTFPRLLAVAERAWHQDLWENERNKEKRSKMKNESWAMFSNTLGYKELARLDKLGIAYHIPPPGARIDNGVLSTNVAFPGLAVECSFDCGGRWIDPSKAAAVSGTLLLRTRLLSESNITWKIQFRRSTAHTHRPDMPTRTLTLKATESSAEISRSSNRVPLEALQMLTQSVSKCNQEYIQPLPFKDEDQKKSPLALLAATCSSIGKTEPSKETAEDNESRDRKISDDETRSSFKPYKHTAGEKVDDMNNEKAGFRAPSKENNSSVSPVTSGKEERVKSTSLQYPSSDDSHCGTHPVSQNRVCGMFIDPSQQAFGVHSLHKDCGAGYVHPASILPFKTGTIQPYPMSTGQDPVSPSLKTHGLASSMPLNFPTSFPQCGCGYCSPYPGDTSPALSSIGAGRHQFQLHSPGSTPYMDYLQRTVCRDVNCTNCKPQFSPYAFPSPMSQYGPHCTQCDNVKTEQNPQSPFSCFGYPHSMALYKPGTTDEASPYVCNWVAGSKHCGKSFTTSEDLFQHLRTHTQAGTQGSSPYAQTNCNVHGCPCKLRTSPLQSNLHSARYRPYYYKPPVFPSAPTSCYSPYPLHAYEAHRLFK</sequence>
<evidence type="ECO:0000256" key="6">
    <source>
        <dbReference type="ARBA" id="ARBA00030512"/>
    </source>
</evidence>
<feature type="signal peptide" evidence="11">
    <location>
        <begin position="1"/>
        <end position="22"/>
    </location>
</feature>
<evidence type="ECO:0000259" key="12">
    <source>
        <dbReference type="PROSITE" id="PS50157"/>
    </source>
</evidence>
<dbReference type="InterPro" id="IPR017853">
    <property type="entry name" value="GH"/>
</dbReference>
<proteinExistence type="inferred from homology"/>
<evidence type="ECO:0000256" key="5">
    <source>
        <dbReference type="ARBA" id="ARBA00023295"/>
    </source>
</evidence>
<dbReference type="Gene3D" id="3.20.20.80">
    <property type="entry name" value="Glycosidases"/>
    <property type="match status" value="2"/>
</dbReference>
<comment type="catalytic activity">
    <reaction evidence="1">
        <text>Hydrolysis of terminal non-reducing N-acetyl-D-hexosamine residues in N-acetyl-beta-D-hexosaminides.</text>
        <dbReference type="EC" id="3.2.1.52"/>
    </reaction>
</comment>
<dbReference type="OrthoDB" id="10054079at2759"/>
<evidence type="ECO:0000256" key="2">
    <source>
        <dbReference type="ARBA" id="ARBA00006285"/>
    </source>
</evidence>
<dbReference type="SMART" id="SM01081">
    <property type="entry name" value="CHB_HEX"/>
    <property type="match status" value="2"/>
</dbReference>
<feature type="compositionally biased region" description="Polar residues" evidence="10">
    <location>
        <begin position="1766"/>
        <end position="1776"/>
    </location>
</feature>
<dbReference type="InterPro" id="IPR008965">
    <property type="entry name" value="CBM2/CBM3_carb-bd_dom_sf"/>
</dbReference>
<feature type="region of interest" description="Disordered" evidence="10">
    <location>
        <begin position="1708"/>
        <end position="1799"/>
    </location>
</feature>
<dbReference type="PANTHER" id="PTHR22600">
    <property type="entry name" value="BETA-HEXOSAMINIDASE"/>
    <property type="match status" value="1"/>
</dbReference>
<feature type="chain" id="PRO_5012473766" description="beta-N-acetylhexosaminidase" evidence="11">
    <location>
        <begin position="23"/>
        <end position="2095"/>
    </location>
</feature>
<feature type="active site" description="Proton donor" evidence="8">
    <location>
        <position position="1309"/>
    </location>
</feature>
<dbReference type="GO" id="GO:0008270">
    <property type="term" value="F:zinc ion binding"/>
    <property type="evidence" value="ECO:0007669"/>
    <property type="project" value="UniProtKB-KW"/>
</dbReference>
<organism evidence="13 14">
    <name type="scientific">Stylophora pistillata</name>
    <name type="common">Smooth cauliflower coral</name>
    <dbReference type="NCBI Taxonomy" id="50429"/>
    <lineage>
        <taxon>Eukaryota</taxon>
        <taxon>Metazoa</taxon>
        <taxon>Cnidaria</taxon>
        <taxon>Anthozoa</taxon>
        <taxon>Hexacorallia</taxon>
        <taxon>Scleractinia</taxon>
        <taxon>Astrocoeniina</taxon>
        <taxon>Pocilloporidae</taxon>
        <taxon>Stylophora</taxon>
    </lineage>
</organism>
<dbReference type="Pfam" id="PF03174">
    <property type="entry name" value="CHB_HEX_C"/>
    <property type="match status" value="1"/>
</dbReference>
<evidence type="ECO:0000256" key="4">
    <source>
        <dbReference type="ARBA" id="ARBA00022801"/>
    </source>
</evidence>
<keyword evidence="9" id="KW-0863">Zinc-finger</keyword>
<dbReference type="InterPro" id="IPR015883">
    <property type="entry name" value="Glyco_hydro_20_cat"/>
</dbReference>
<dbReference type="EC" id="3.2.1.52" evidence="3"/>
<comment type="caution">
    <text evidence="13">The sequence shown here is derived from an EMBL/GenBank/DDBJ whole genome shotgun (WGS) entry which is preliminary data.</text>
</comment>
<evidence type="ECO:0000256" key="8">
    <source>
        <dbReference type="PIRSR" id="PIRSR625705-1"/>
    </source>
</evidence>
<dbReference type="InterPro" id="IPR013783">
    <property type="entry name" value="Ig-like_fold"/>
</dbReference>
<dbReference type="Proteomes" id="UP000225706">
    <property type="component" value="Unassembled WGS sequence"/>
</dbReference>
<dbReference type="InterPro" id="IPR004867">
    <property type="entry name" value="CHB_C_dom"/>
</dbReference>
<dbReference type="STRING" id="50429.A0A2B4RW98"/>
<dbReference type="GO" id="GO:0030247">
    <property type="term" value="F:polysaccharide binding"/>
    <property type="evidence" value="ECO:0007669"/>
    <property type="project" value="InterPro"/>
</dbReference>
<dbReference type="SUPFAM" id="SSF51445">
    <property type="entry name" value="(Trans)glycosidases"/>
    <property type="match status" value="2"/>
</dbReference>
<keyword evidence="9" id="KW-0479">Metal-binding</keyword>
<dbReference type="InterPro" id="IPR014756">
    <property type="entry name" value="Ig_E-set"/>
</dbReference>
<dbReference type="GO" id="GO:0016020">
    <property type="term" value="C:membrane"/>
    <property type="evidence" value="ECO:0007669"/>
    <property type="project" value="TreeGrafter"/>
</dbReference>
<dbReference type="Pfam" id="PF03173">
    <property type="entry name" value="CHB_HEX"/>
    <property type="match status" value="2"/>
</dbReference>